<name>A0A1H0SBV7_9ACTN</name>
<evidence type="ECO:0000256" key="4">
    <source>
        <dbReference type="ARBA" id="ARBA00022969"/>
    </source>
</evidence>
<evidence type="ECO:0000256" key="2">
    <source>
        <dbReference type="ARBA" id="ARBA00009323"/>
    </source>
</evidence>
<keyword evidence="3 7" id="KW-0132">Cell division</keyword>
<keyword evidence="6" id="KW-0131">Cell cycle</keyword>
<dbReference type="AlphaFoldDB" id="A0A1H0SBV7"/>
<dbReference type="RefSeq" id="WP_176930741.1">
    <property type="nucleotide sequence ID" value="NZ_FNIE01000027.1"/>
</dbReference>
<reference evidence="7 8" key="1">
    <citation type="submission" date="2016-10" db="EMBL/GenBank/DDBJ databases">
        <authorList>
            <person name="de Groot N.N."/>
        </authorList>
    </citation>
    <scope>NUCLEOTIDE SEQUENCE [LARGE SCALE GENOMIC DNA]</scope>
    <source>
        <strain evidence="7 8">CGMCC 4.2022</strain>
    </source>
</reference>
<evidence type="ECO:0000256" key="5">
    <source>
        <dbReference type="ARBA" id="ARBA00023210"/>
    </source>
</evidence>
<evidence type="ECO:0000256" key="1">
    <source>
        <dbReference type="ARBA" id="ARBA00004431"/>
    </source>
</evidence>
<protein>
    <submittedName>
        <fullName evidence="7">Streptomyces sporulation and cell division protein, SsgA</fullName>
    </submittedName>
</protein>
<evidence type="ECO:0000313" key="7">
    <source>
        <dbReference type="EMBL" id="SDP39234.1"/>
    </source>
</evidence>
<keyword evidence="5" id="KW-0717">Septation</keyword>
<comment type="subcellular location">
    <subcellularLocation>
        <location evidence="1">Cell septum</location>
    </subcellularLocation>
</comment>
<dbReference type="InterPro" id="IPR038658">
    <property type="entry name" value="SsgB_sf"/>
</dbReference>
<dbReference type="Gene3D" id="2.30.31.20">
    <property type="entry name" value="Sporulation-specific cell division protein SsgB"/>
    <property type="match status" value="1"/>
</dbReference>
<gene>
    <name evidence="7" type="ORF">SAMN05216259_1275</name>
</gene>
<evidence type="ECO:0000313" key="8">
    <source>
        <dbReference type="Proteomes" id="UP000199341"/>
    </source>
</evidence>
<dbReference type="GO" id="GO:0000917">
    <property type="term" value="P:division septum assembly"/>
    <property type="evidence" value="ECO:0007669"/>
    <property type="project" value="UniProtKB-KW"/>
</dbReference>
<evidence type="ECO:0000256" key="3">
    <source>
        <dbReference type="ARBA" id="ARBA00022618"/>
    </source>
</evidence>
<evidence type="ECO:0000256" key="6">
    <source>
        <dbReference type="ARBA" id="ARBA00023306"/>
    </source>
</evidence>
<dbReference type="EMBL" id="FNIE01000027">
    <property type="protein sequence ID" value="SDP39234.1"/>
    <property type="molecule type" value="Genomic_DNA"/>
</dbReference>
<dbReference type="Pfam" id="PF04686">
    <property type="entry name" value="SsgA"/>
    <property type="match status" value="1"/>
</dbReference>
<comment type="similarity">
    <text evidence="2">Belongs to the SsgA family.</text>
</comment>
<sequence>MECNVTVQGLRIFAGGLSAPLVCELSYSTADPLAVAIVFDVEGRWPVRWLFARDLLADGLTARTGQGDVVIWPGDEEGSLLVQVRKGHCAAHFKLPLTAVGKWLARCYGLVPRGHEMQHVDWGELQQFSQ</sequence>
<proteinExistence type="inferred from homology"/>
<dbReference type="Proteomes" id="UP000199341">
    <property type="component" value="Unassembled WGS sequence"/>
</dbReference>
<dbReference type="GO" id="GO:0030435">
    <property type="term" value="P:sporulation resulting in formation of a cellular spore"/>
    <property type="evidence" value="ECO:0007669"/>
    <property type="project" value="UniProtKB-KW"/>
</dbReference>
<organism evidence="7 8">
    <name type="scientific">Actinacidiphila guanduensis</name>
    <dbReference type="NCBI Taxonomy" id="310781"/>
    <lineage>
        <taxon>Bacteria</taxon>
        <taxon>Bacillati</taxon>
        <taxon>Actinomycetota</taxon>
        <taxon>Actinomycetes</taxon>
        <taxon>Kitasatosporales</taxon>
        <taxon>Streptomycetaceae</taxon>
        <taxon>Actinacidiphila</taxon>
    </lineage>
</organism>
<dbReference type="STRING" id="310781.SAMN05216259_1275"/>
<dbReference type="InterPro" id="IPR006776">
    <property type="entry name" value="SsgB"/>
</dbReference>
<keyword evidence="8" id="KW-1185">Reference proteome</keyword>
<dbReference type="GO" id="GO:0030428">
    <property type="term" value="C:cell septum"/>
    <property type="evidence" value="ECO:0007669"/>
    <property type="project" value="UniProtKB-SubCell"/>
</dbReference>
<keyword evidence="4" id="KW-0749">Sporulation</keyword>
<accession>A0A1H0SBV7</accession>